<evidence type="ECO:0000313" key="8">
    <source>
        <dbReference type="Proteomes" id="UP000768567"/>
    </source>
</evidence>
<feature type="transmembrane region" description="Helical" evidence="6">
    <location>
        <begin position="92"/>
        <end position="110"/>
    </location>
</feature>
<evidence type="ECO:0000256" key="4">
    <source>
        <dbReference type="ARBA" id="ARBA00022989"/>
    </source>
</evidence>
<comment type="subcellular location">
    <subcellularLocation>
        <location evidence="1">Cell membrane</location>
        <topology evidence="1">Multi-pass membrane protein</topology>
    </subcellularLocation>
</comment>
<evidence type="ECO:0000313" key="7">
    <source>
        <dbReference type="EMBL" id="MBE5036479.1"/>
    </source>
</evidence>
<evidence type="ECO:0000256" key="1">
    <source>
        <dbReference type="ARBA" id="ARBA00004651"/>
    </source>
</evidence>
<reference evidence="7 8" key="1">
    <citation type="submission" date="2020-10" db="EMBL/GenBank/DDBJ databases">
        <title>ChiBAC.</title>
        <authorList>
            <person name="Zenner C."/>
            <person name="Hitch T.C.A."/>
            <person name="Clavel T."/>
        </authorList>
    </citation>
    <scope>NUCLEOTIDE SEQUENCE [LARGE SCALE GENOMIC DNA]</scope>
    <source>
        <strain evidence="7 8">DSM 109015</strain>
    </source>
</reference>
<evidence type="ECO:0000256" key="6">
    <source>
        <dbReference type="SAM" id="Phobius"/>
    </source>
</evidence>
<protein>
    <submittedName>
        <fullName evidence="7">YitT family protein</fullName>
    </submittedName>
</protein>
<name>A0ABR9R021_9FIRM</name>
<keyword evidence="5 6" id="KW-0472">Membrane</keyword>
<dbReference type="RefSeq" id="WP_193499788.1">
    <property type="nucleotide sequence ID" value="NZ_JADCKC010000001.1"/>
</dbReference>
<dbReference type="PANTHER" id="PTHR33545:SF10">
    <property type="entry name" value="UPF0750 MEMBRANE PROTEIN YPJC"/>
    <property type="match status" value="1"/>
</dbReference>
<keyword evidence="4 6" id="KW-1133">Transmembrane helix</keyword>
<dbReference type="InterPro" id="IPR051461">
    <property type="entry name" value="UPF0750_membrane"/>
</dbReference>
<organism evidence="7 8">
    <name type="scientific">Gemmiger gallinarum</name>
    <dbReference type="NCBI Taxonomy" id="2779354"/>
    <lineage>
        <taxon>Bacteria</taxon>
        <taxon>Bacillati</taxon>
        <taxon>Bacillota</taxon>
        <taxon>Clostridia</taxon>
        <taxon>Eubacteriales</taxon>
        <taxon>Gemmiger</taxon>
    </lineage>
</organism>
<keyword evidence="8" id="KW-1185">Reference proteome</keyword>
<feature type="transmembrane region" description="Helical" evidence="6">
    <location>
        <begin position="26"/>
        <end position="44"/>
    </location>
</feature>
<dbReference type="EMBL" id="JADCKC010000001">
    <property type="protein sequence ID" value="MBE5036479.1"/>
    <property type="molecule type" value="Genomic_DNA"/>
</dbReference>
<dbReference type="Proteomes" id="UP000768567">
    <property type="component" value="Unassembled WGS sequence"/>
</dbReference>
<feature type="transmembrane region" description="Helical" evidence="6">
    <location>
        <begin position="125"/>
        <end position="143"/>
    </location>
</feature>
<proteinExistence type="predicted"/>
<comment type="caution">
    <text evidence="7">The sequence shown here is derived from an EMBL/GenBank/DDBJ whole genome shotgun (WGS) entry which is preliminary data.</text>
</comment>
<dbReference type="PANTHER" id="PTHR33545">
    <property type="entry name" value="UPF0750 MEMBRANE PROTEIN YITT-RELATED"/>
    <property type="match status" value="1"/>
</dbReference>
<accession>A0ABR9R021</accession>
<feature type="transmembrane region" description="Helical" evidence="6">
    <location>
        <begin position="64"/>
        <end position="85"/>
    </location>
</feature>
<keyword evidence="2" id="KW-1003">Cell membrane</keyword>
<evidence type="ECO:0000256" key="2">
    <source>
        <dbReference type="ARBA" id="ARBA00022475"/>
    </source>
</evidence>
<keyword evidence="3 6" id="KW-0812">Transmembrane</keyword>
<gene>
    <name evidence="7" type="ORF">INF35_01550</name>
</gene>
<dbReference type="InterPro" id="IPR003740">
    <property type="entry name" value="YitT"/>
</dbReference>
<evidence type="ECO:0000256" key="5">
    <source>
        <dbReference type="ARBA" id="ARBA00023136"/>
    </source>
</evidence>
<dbReference type="Pfam" id="PF02588">
    <property type="entry name" value="YitT_membrane"/>
    <property type="match status" value="1"/>
</dbReference>
<sequence length="224" mass="24525">MAKHDFCSTLYAAWHRLWAGITLGKLFWIFLGAAITSFGLYNIHRQVDITEGGVLGMMLFVNHWFGIPSSQATPILDIACYALAFRYLGARFIKISVISTLSVSGCFWLWEQRPPMLPDLSEMPLAAALLGGCFVGIGVGLIVRQGGSSGGDDALALAISKVSGWRLSKSYLVTDLTVLALSLSYIPLRQIVFSVVTVTVSSWLIDLVQKISFEKKEQATESEN</sequence>
<evidence type="ECO:0000256" key="3">
    <source>
        <dbReference type="ARBA" id="ARBA00022692"/>
    </source>
</evidence>